<name>A0A0G0M2A3_9BACT</name>
<keyword evidence="1" id="KW-0472">Membrane</keyword>
<dbReference type="GO" id="GO:0032259">
    <property type="term" value="P:methylation"/>
    <property type="evidence" value="ECO:0007669"/>
    <property type="project" value="UniProtKB-KW"/>
</dbReference>
<keyword evidence="3" id="KW-0830">Ubiquinone</keyword>
<organism evidence="3 4">
    <name type="scientific">Candidatus Woesebacteria bacterium GW2011_GWB1_39_12</name>
    <dbReference type="NCBI Taxonomy" id="1618574"/>
    <lineage>
        <taxon>Bacteria</taxon>
        <taxon>Candidatus Woeseibacteriota</taxon>
    </lineage>
</organism>
<evidence type="ECO:0000259" key="2">
    <source>
        <dbReference type="Pfam" id="PF08241"/>
    </source>
</evidence>
<evidence type="ECO:0000313" key="3">
    <source>
        <dbReference type="EMBL" id="KKQ98323.1"/>
    </source>
</evidence>
<evidence type="ECO:0000256" key="1">
    <source>
        <dbReference type="SAM" id="Phobius"/>
    </source>
</evidence>
<dbReference type="InterPro" id="IPR013216">
    <property type="entry name" value="Methyltransf_11"/>
</dbReference>
<dbReference type="GO" id="GO:0008757">
    <property type="term" value="F:S-adenosylmethionine-dependent methyltransferase activity"/>
    <property type="evidence" value="ECO:0007669"/>
    <property type="project" value="InterPro"/>
</dbReference>
<dbReference type="AlphaFoldDB" id="A0A0G0M2A3"/>
<evidence type="ECO:0000313" key="4">
    <source>
        <dbReference type="Proteomes" id="UP000033881"/>
    </source>
</evidence>
<dbReference type="InterPro" id="IPR029063">
    <property type="entry name" value="SAM-dependent_MTases_sf"/>
</dbReference>
<gene>
    <name evidence="3" type="ORF">UT24_C0039G0006</name>
</gene>
<keyword evidence="1" id="KW-0812">Transmembrane</keyword>
<dbReference type="Proteomes" id="UP000033881">
    <property type="component" value="Unassembled WGS sequence"/>
</dbReference>
<dbReference type="SUPFAM" id="SSF53335">
    <property type="entry name" value="S-adenosyl-L-methionine-dependent methyltransferases"/>
    <property type="match status" value="1"/>
</dbReference>
<keyword evidence="3" id="KW-0489">Methyltransferase</keyword>
<comment type="caution">
    <text evidence="3">The sequence shown here is derived from an EMBL/GenBank/DDBJ whole genome shotgun (WGS) entry which is preliminary data.</text>
</comment>
<sequence>MFNYEEITLSMLPKKVERVLDFGCGDGLFCKELKKKAEVVYGCDLDSALLEKAKKSVKGVNFEIARSDGKTPYKKDFFDCVLMMGVLEHVADEKITLSEIWRVMKPGGSLYIYGINKGMFGFFDAGNMKFRFPRLHKFLYSVLLGSKKYEKEFISKNARGMEGDFTLGKKWHTHYSVDDLRDLLGSKFKIIRIVHFGFFVPFLLPLQFVFDIIPPRRSGMIKKLVRLDQKISNSKFSYLFVVQCQK</sequence>
<reference evidence="3 4" key="1">
    <citation type="journal article" date="2015" name="Nature">
        <title>rRNA introns, odd ribosomes, and small enigmatic genomes across a large radiation of phyla.</title>
        <authorList>
            <person name="Brown C.T."/>
            <person name="Hug L.A."/>
            <person name="Thomas B.C."/>
            <person name="Sharon I."/>
            <person name="Castelle C.J."/>
            <person name="Singh A."/>
            <person name="Wilkins M.J."/>
            <person name="Williams K.H."/>
            <person name="Banfield J.F."/>
        </authorList>
    </citation>
    <scope>NUCLEOTIDE SEQUENCE [LARGE SCALE GENOMIC DNA]</scope>
</reference>
<dbReference type="STRING" id="1618574.UT24_C0039G0006"/>
<keyword evidence="3" id="KW-0808">Transferase</keyword>
<dbReference type="Gene3D" id="3.40.50.150">
    <property type="entry name" value="Vaccinia Virus protein VP39"/>
    <property type="match status" value="1"/>
</dbReference>
<dbReference type="EMBL" id="LBWB01000039">
    <property type="protein sequence ID" value="KKQ98323.1"/>
    <property type="molecule type" value="Genomic_DNA"/>
</dbReference>
<feature type="transmembrane region" description="Helical" evidence="1">
    <location>
        <begin position="193"/>
        <end position="213"/>
    </location>
</feature>
<dbReference type="PANTHER" id="PTHR43861">
    <property type="entry name" value="TRANS-ACONITATE 2-METHYLTRANSFERASE-RELATED"/>
    <property type="match status" value="1"/>
</dbReference>
<protein>
    <submittedName>
        <fullName evidence="3">Ubiquinone/menaquinone biosynthesis methyltransferase</fullName>
    </submittedName>
</protein>
<keyword evidence="1" id="KW-1133">Transmembrane helix</keyword>
<dbReference type="CDD" id="cd02440">
    <property type="entry name" value="AdoMet_MTases"/>
    <property type="match status" value="1"/>
</dbReference>
<proteinExistence type="predicted"/>
<feature type="domain" description="Methyltransferase type 11" evidence="2">
    <location>
        <begin position="20"/>
        <end position="112"/>
    </location>
</feature>
<accession>A0A0G0M2A3</accession>
<dbReference type="Pfam" id="PF08241">
    <property type="entry name" value="Methyltransf_11"/>
    <property type="match status" value="1"/>
</dbReference>